<organism evidence="1 2">
    <name type="scientific">Dinoroseobacter shibae (strain DSM 16493 / NCIMB 14021 / DFL 12)</name>
    <dbReference type="NCBI Taxonomy" id="398580"/>
    <lineage>
        <taxon>Bacteria</taxon>
        <taxon>Pseudomonadati</taxon>
        <taxon>Pseudomonadota</taxon>
        <taxon>Alphaproteobacteria</taxon>
        <taxon>Rhodobacterales</taxon>
        <taxon>Roseobacteraceae</taxon>
        <taxon>Dinoroseobacter</taxon>
    </lineage>
</organism>
<dbReference type="Gene3D" id="3.40.50.300">
    <property type="entry name" value="P-loop containing nucleotide triphosphate hydrolases"/>
    <property type="match status" value="1"/>
</dbReference>
<evidence type="ECO:0000313" key="1">
    <source>
        <dbReference type="EMBL" id="ABV95314.1"/>
    </source>
</evidence>
<proteinExistence type="predicted"/>
<gene>
    <name evidence="1" type="ordered locus">Dshi_3581</name>
</gene>
<dbReference type="eggNOG" id="COG4424">
    <property type="taxonomic scope" value="Bacteria"/>
</dbReference>
<name>A8LQ74_DINSH</name>
<dbReference type="OrthoDB" id="7802556at2"/>
<sequence>MPDRFDYFVIFAGMRTGSNYLERNLNAAPDLRCYGELYNPYFIAHEGQESFLGLTLAQREADPDALIARIREETVGLPGFRLFHDHDQRVRDRALADPRAGKIILTRNPLDSYVSYCRALASNQWVLTDAKGQIDTPAIDFDGPGFATFLADQTDYFTAVRQGLARAGQTALTLRYEDLQQIEVINGALAYLGSPHRLARPERTLKRQNPEPLEGKVTDMAVLRAAVAGLDPFGIDHLPPSAPPRGPAVPSYVACPDTGLLYLPMAGPEPDPVLAWMAALDGVPKDALITGMRQKDLRAWRQAHPNARCFTVLRHPVARAHTAFVTRILPSGLQAYAELRHGLIAAYKLPLPEHFPADEVDPDRIGKAFLRFLKFLKPNLAAQTSLRIDPSWAAQMTVLQGMAQVAMPDVILRDGPTLQTDLAGLAARAGRPAPDVPVVFETGNLGALYTPDMEKAAQAAYGVDYASFGFGPWTPTKA</sequence>
<dbReference type="AlphaFoldDB" id="A8LQ74"/>
<dbReference type="RefSeq" id="WP_012180237.1">
    <property type="nucleotide sequence ID" value="NC_009952.1"/>
</dbReference>
<dbReference type="SUPFAM" id="SSF52540">
    <property type="entry name" value="P-loop containing nucleoside triphosphate hydrolases"/>
    <property type="match status" value="1"/>
</dbReference>
<dbReference type="HOGENOM" id="CLU_594316_0_0_5"/>
<dbReference type="InterPro" id="IPR027417">
    <property type="entry name" value="P-loop_NTPase"/>
</dbReference>
<keyword evidence="2" id="KW-1185">Reference proteome</keyword>
<protein>
    <recommendedName>
        <fullName evidence="3">Nodulation protein NodH</fullName>
    </recommendedName>
</protein>
<dbReference type="KEGG" id="dsh:Dshi_3581"/>
<accession>A8LQ74</accession>
<reference evidence="2" key="1">
    <citation type="journal article" date="2010" name="ISME J.">
        <title>The complete genome sequence of the algal symbiont Dinoroseobacter shibae: a hitchhiker's guide to life in the sea.</title>
        <authorList>
            <person name="Wagner-Dobler I."/>
            <person name="Ballhausen B."/>
            <person name="Berger M."/>
            <person name="Brinkhoff T."/>
            <person name="Buchholz I."/>
            <person name="Bunk B."/>
            <person name="Cypionka H."/>
            <person name="Daniel R."/>
            <person name="Drepper T."/>
            <person name="Gerdts G."/>
            <person name="Hahnke S."/>
            <person name="Han C."/>
            <person name="Jahn D."/>
            <person name="Kalhoefer D."/>
            <person name="Kiss H."/>
            <person name="Klenk H.P."/>
            <person name="Kyrpides N."/>
            <person name="Liebl W."/>
            <person name="Liesegang H."/>
            <person name="Meincke L."/>
            <person name="Pati A."/>
            <person name="Petersen J."/>
            <person name="Piekarski T."/>
            <person name="Pommerenke C."/>
            <person name="Pradella S."/>
            <person name="Pukall R."/>
            <person name="Rabus R."/>
            <person name="Stackebrandt E."/>
            <person name="Thole S."/>
            <person name="Thompson L."/>
            <person name="Tielen P."/>
            <person name="Tomasch J."/>
            <person name="von Jan M."/>
            <person name="Wanphrut N."/>
            <person name="Wichels A."/>
            <person name="Zech H."/>
            <person name="Simon M."/>
        </authorList>
    </citation>
    <scope>NUCLEOTIDE SEQUENCE [LARGE SCALE GENOMIC DNA]</scope>
    <source>
        <strain evidence="2">DSM 16493 / NCIMB 14021 / DFL 12</strain>
    </source>
</reference>
<dbReference type="STRING" id="398580.Dshi_3581"/>
<dbReference type="EMBL" id="CP000830">
    <property type="protein sequence ID" value="ABV95314.1"/>
    <property type="molecule type" value="Genomic_DNA"/>
</dbReference>
<evidence type="ECO:0000313" key="2">
    <source>
        <dbReference type="Proteomes" id="UP000006833"/>
    </source>
</evidence>
<dbReference type="Proteomes" id="UP000006833">
    <property type="component" value="Chromosome"/>
</dbReference>
<evidence type="ECO:0008006" key="3">
    <source>
        <dbReference type="Google" id="ProtNLM"/>
    </source>
</evidence>